<dbReference type="EMBL" id="ABOX02000001">
    <property type="protein sequence ID" value="EEF63206.1"/>
    <property type="molecule type" value="Genomic_DNA"/>
</dbReference>
<evidence type="ECO:0000256" key="2">
    <source>
        <dbReference type="SAM" id="Phobius"/>
    </source>
</evidence>
<dbReference type="RefSeq" id="WP_007412513.1">
    <property type="nucleotide sequence ID" value="NZ_ABOX02000001.1"/>
</dbReference>
<dbReference type="InterPro" id="IPR011009">
    <property type="entry name" value="Kinase-like_dom_sf"/>
</dbReference>
<evidence type="ECO:0000259" key="3">
    <source>
        <dbReference type="Pfam" id="PF03109"/>
    </source>
</evidence>
<dbReference type="InterPro" id="IPR004147">
    <property type="entry name" value="ABC1_dom"/>
</dbReference>
<gene>
    <name evidence="4" type="ORF">Cflav_PD5841</name>
</gene>
<evidence type="ECO:0000313" key="4">
    <source>
        <dbReference type="EMBL" id="EEF63206.1"/>
    </source>
</evidence>
<proteinExistence type="inferred from homology"/>
<organism evidence="4 5">
    <name type="scientific">Pedosphaera parvula (strain Ellin514)</name>
    <dbReference type="NCBI Taxonomy" id="320771"/>
    <lineage>
        <taxon>Bacteria</taxon>
        <taxon>Pseudomonadati</taxon>
        <taxon>Verrucomicrobiota</taxon>
        <taxon>Pedosphaerae</taxon>
        <taxon>Pedosphaerales</taxon>
        <taxon>Pedosphaeraceae</taxon>
        <taxon>Pedosphaera</taxon>
    </lineage>
</organism>
<feature type="transmembrane region" description="Helical" evidence="2">
    <location>
        <begin position="518"/>
        <end position="545"/>
    </location>
</feature>
<feature type="domain" description="ABC1 atypical kinase-like" evidence="3">
    <location>
        <begin position="88"/>
        <end position="330"/>
    </location>
</feature>
<keyword evidence="5" id="KW-1185">Reference proteome</keyword>
<dbReference type="InterPro" id="IPR050154">
    <property type="entry name" value="UbiB_kinase"/>
</dbReference>
<dbReference type="PANTHER" id="PTHR10566:SF113">
    <property type="entry name" value="PROTEIN ACTIVITY OF BC1 COMPLEX KINASE 7, CHLOROPLASTIC"/>
    <property type="match status" value="1"/>
</dbReference>
<protein>
    <submittedName>
        <fullName evidence="4">ABC-1 domain protein</fullName>
    </submittedName>
</protein>
<dbReference type="PANTHER" id="PTHR10566">
    <property type="entry name" value="CHAPERONE-ACTIVITY OF BC1 COMPLEX CABC1 -RELATED"/>
    <property type="match status" value="1"/>
</dbReference>
<keyword evidence="2" id="KW-0812">Transmembrane</keyword>
<evidence type="ECO:0000256" key="1">
    <source>
        <dbReference type="ARBA" id="ARBA00009670"/>
    </source>
</evidence>
<dbReference type="SUPFAM" id="SSF56112">
    <property type="entry name" value="Protein kinase-like (PK-like)"/>
    <property type="match status" value="1"/>
</dbReference>
<comment type="caution">
    <text evidence="4">The sequence shown here is derived from an EMBL/GenBank/DDBJ whole genome shotgun (WGS) entry which is preliminary data.</text>
</comment>
<keyword evidence="2" id="KW-0472">Membrane</keyword>
<reference evidence="4 5" key="1">
    <citation type="journal article" date="2011" name="J. Bacteriol.">
        <title>Genome sequence of 'Pedosphaera parvula' Ellin514, an aerobic Verrucomicrobial isolate from pasture soil.</title>
        <authorList>
            <person name="Kant R."/>
            <person name="van Passel M.W."/>
            <person name="Sangwan P."/>
            <person name="Palva A."/>
            <person name="Lucas S."/>
            <person name="Copeland A."/>
            <person name="Lapidus A."/>
            <person name="Glavina Del Rio T."/>
            <person name="Dalin E."/>
            <person name="Tice H."/>
            <person name="Bruce D."/>
            <person name="Goodwin L."/>
            <person name="Pitluck S."/>
            <person name="Chertkov O."/>
            <person name="Larimer F.W."/>
            <person name="Land M.L."/>
            <person name="Hauser L."/>
            <person name="Brettin T.S."/>
            <person name="Detter J.C."/>
            <person name="Han S."/>
            <person name="de Vos W.M."/>
            <person name="Janssen P.H."/>
            <person name="Smidt H."/>
        </authorList>
    </citation>
    <scope>NUCLEOTIDE SEQUENCE [LARGE SCALE GENOMIC DNA]</scope>
    <source>
        <strain evidence="4 5">Ellin514</strain>
    </source>
</reference>
<dbReference type="AlphaFoldDB" id="B9X9Q8"/>
<accession>B9X9Q8</accession>
<name>B9X9Q8_PEDPL</name>
<evidence type="ECO:0000313" key="5">
    <source>
        <dbReference type="Proteomes" id="UP000003688"/>
    </source>
</evidence>
<dbReference type="OrthoDB" id="9795390at2"/>
<dbReference type="Pfam" id="PF03109">
    <property type="entry name" value="ABC1"/>
    <property type="match status" value="1"/>
</dbReference>
<feature type="transmembrane region" description="Helical" evidence="2">
    <location>
        <begin position="493"/>
        <end position="512"/>
    </location>
</feature>
<keyword evidence="2" id="KW-1133">Transmembrane helix</keyword>
<comment type="similarity">
    <text evidence="1">Belongs to the protein kinase superfamily. ADCK protein kinase family.</text>
</comment>
<sequence>MKIAPHYLKRYKDIAMLLLKYGNTSMVSKFGLDDALEDEERVEAAQPASEEELPNDLEAMGPTFVKLGQLLAGRPDLLPERHLKALSRLQDKVKPFSYAEVEEIVESELGVRISKAFTRFDSEPIAAASLGQVHRAELRDGRPVVVKVQRPHIRKQISEDFAALQEIANFFERHTKLGRRYQMVRVLEEFQKTLTNELDYEREASNLKTLGQNLKRFQRIQVPQPIADYTTHRVLTMERIEGKKITELSPLIHLDIDGCVLAEELFKAYLQQVLVDGLFHADPHPGNVFLTNDFRIALLDLGMVGHIAPRLQDKLLKLLIAVSEGHSEEAADIAIEIGETSEEFNEVDFRRRISQLVADQLDNTLKQIDVGQTILELGRNAGENGLFVPTELSVLGKTLLQLDQVGRILDPAFDPNESIRRNAGKLMNQRMKKTFSEGKILSSALEMREFVGALPARLNKFMDTVAGAEFNLKVKVPESHLYLEGFQKVANRITTGLILAALIVGAALLMQVPTTFRIFGYPGLAILCFLSAGGGGLWLVCSIVWQDHKSKEKARKERRLQQ</sequence>
<dbReference type="Proteomes" id="UP000003688">
    <property type="component" value="Unassembled WGS sequence"/>
</dbReference>
<dbReference type="CDD" id="cd05121">
    <property type="entry name" value="ABC1_ADCK3-like"/>
    <property type="match status" value="1"/>
</dbReference>
<dbReference type="STRING" id="320771.Cflav_PD5841"/>